<dbReference type="GO" id="GO:0008360">
    <property type="term" value="P:regulation of cell shape"/>
    <property type="evidence" value="ECO:0007669"/>
    <property type="project" value="UniProtKB-KW"/>
</dbReference>
<keyword evidence="2" id="KW-0808">Transferase</keyword>
<dbReference type="STRING" id="1802308.A3D50_00610"/>
<evidence type="ECO:0000256" key="3">
    <source>
        <dbReference type="ARBA" id="ARBA00022960"/>
    </source>
</evidence>
<evidence type="ECO:0000256" key="1">
    <source>
        <dbReference type="ARBA" id="ARBA00009943"/>
    </source>
</evidence>
<keyword evidence="5" id="KW-0012">Acyltransferase</keyword>
<dbReference type="Gene3D" id="3.40.630.30">
    <property type="match status" value="2"/>
</dbReference>
<dbReference type="PANTHER" id="PTHR36174">
    <property type="entry name" value="LIPID II:GLYCINE GLYCYLTRANSFERASE"/>
    <property type="match status" value="1"/>
</dbReference>
<dbReference type="Proteomes" id="UP000178413">
    <property type="component" value="Unassembled WGS sequence"/>
</dbReference>
<dbReference type="InterPro" id="IPR016181">
    <property type="entry name" value="Acyl_CoA_acyltransferase"/>
</dbReference>
<dbReference type="GO" id="GO:0009252">
    <property type="term" value="P:peptidoglycan biosynthetic process"/>
    <property type="evidence" value="ECO:0007669"/>
    <property type="project" value="UniProtKB-KW"/>
</dbReference>
<dbReference type="InterPro" id="IPR003447">
    <property type="entry name" value="FEMABX"/>
</dbReference>
<keyword evidence="6" id="KW-0961">Cell wall biogenesis/degradation</keyword>
<dbReference type="EMBL" id="MHRM01000001">
    <property type="protein sequence ID" value="OHA24684.1"/>
    <property type="molecule type" value="Genomic_DNA"/>
</dbReference>
<dbReference type="GO" id="GO:0016755">
    <property type="term" value="F:aminoacyltransferase activity"/>
    <property type="evidence" value="ECO:0007669"/>
    <property type="project" value="InterPro"/>
</dbReference>
<protein>
    <recommendedName>
        <fullName evidence="9">BioF2-like acetyltransferase domain-containing protein</fullName>
    </recommendedName>
</protein>
<organism evidence="7 8">
    <name type="scientific">Candidatus Taylorbacteria bacterium RIFCSPHIGHO2_02_FULL_44_12</name>
    <dbReference type="NCBI Taxonomy" id="1802308"/>
    <lineage>
        <taxon>Bacteria</taxon>
        <taxon>Candidatus Tayloriibacteriota</taxon>
    </lineage>
</organism>
<name>A0A1G2MLR4_9BACT</name>
<comment type="caution">
    <text evidence="7">The sequence shown here is derived from an EMBL/GenBank/DDBJ whole genome shotgun (WGS) entry which is preliminary data.</text>
</comment>
<comment type="similarity">
    <text evidence="1">Belongs to the FemABX family.</text>
</comment>
<dbReference type="Pfam" id="PF02388">
    <property type="entry name" value="FemAB"/>
    <property type="match status" value="2"/>
</dbReference>
<dbReference type="PROSITE" id="PS51191">
    <property type="entry name" value="FEMABX"/>
    <property type="match status" value="1"/>
</dbReference>
<evidence type="ECO:0000256" key="4">
    <source>
        <dbReference type="ARBA" id="ARBA00022984"/>
    </source>
</evidence>
<gene>
    <name evidence="7" type="ORF">A3D50_00610</name>
</gene>
<sequence length="344" mass="40218">MTAFVFRELGRDESFDPLTLSPDTSFTQARFYRQWQEGLGRDVRRYLVSRGDKTVAYFQIVLYPLAFGKQYAYVPYGPVIGDFSEDFMLALKTKIKNIARKNNVVFVRMDFTPPPKSIDQKKIIEKVFRKSHLVTYHSAYFQPRLEWFLDLNISEEDILRNMPKNGRYSIHLAEKKGVTTEIISADFNKYFDDFYRLMSITASRNGFSLHSRAYYQNIFNHLDASYAYMVIARYQGEILVADVIIHYGHIANYVYGSSSNEHRQIAPTYLAQWSSICHAKKLGLAHYNFGGIASGDIYKGWEGLTAFKKKFGGREVRHSDFFDVVTQPFWYFVYNVRKGMKRRF</sequence>
<dbReference type="InterPro" id="IPR050644">
    <property type="entry name" value="PG_Glycine_Bridge_Synth"/>
</dbReference>
<dbReference type="SUPFAM" id="SSF55729">
    <property type="entry name" value="Acyl-CoA N-acyltransferases (Nat)"/>
    <property type="match status" value="2"/>
</dbReference>
<evidence type="ECO:0000313" key="7">
    <source>
        <dbReference type="EMBL" id="OHA24684.1"/>
    </source>
</evidence>
<evidence type="ECO:0008006" key="9">
    <source>
        <dbReference type="Google" id="ProtNLM"/>
    </source>
</evidence>
<evidence type="ECO:0000256" key="5">
    <source>
        <dbReference type="ARBA" id="ARBA00023315"/>
    </source>
</evidence>
<keyword evidence="4" id="KW-0573">Peptidoglycan synthesis</keyword>
<dbReference type="AlphaFoldDB" id="A0A1G2MLR4"/>
<accession>A0A1G2MLR4</accession>
<reference evidence="7 8" key="1">
    <citation type="journal article" date="2016" name="Nat. Commun.">
        <title>Thousands of microbial genomes shed light on interconnected biogeochemical processes in an aquifer system.</title>
        <authorList>
            <person name="Anantharaman K."/>
            <person name="Brown C.T."/>
            <person name="Hug L.A."/>
            <person name="Sharon I."/>
            <person name="Castelle C.J."/>
            <person name="Probst A.J."/>
            <person name="Thomas B.C."/>
            <person name="Singh A."/>
            <person name="Wilkins M.J."/>
            <person name="Karaoz U."/>
            <person name="Brodie E.L."/>
            <person name="Williams K.H."/>
            <person name="Hubbard S.S."/>
            <person name="Banfield J.F."/>
        </authorList>
    </citation>
    <scope>NUCLEOTIDE SEQUENCE [LARGE SCALE GENOMIC DNA]</scope>
</reference>
<evidence type="ECO:0000256" key="2">
    <source>
        <dbReference type="ARBA" id="ARBA00022679"/>
    </source>
</evidence>
<dbReference type="GO" id="GO:0071555">
    <property type="term" value="P:cell wall organization"/>
    <property type="evidence" value="ECO:0007669"/>
    <property type="project" value="UniProtKB-KW"/>
</dbReference>
<proteinExistence type="inferred from homology"/>
<evidence type="ECO:0000256" key="6">
    <source>
        <dbReference type="ARBA" id="ARBA00023316"/>
    </source>
</evidence>
<dbReference type="PANTHER" id="PTHR36174:SF1">
    <property type="entry name" value="LIPID II:GLYCINE GLYCYLTRANSFERASE"/>
    <property type="match status" value="1"/>
</dbReference>
<keyword evidence="3" id="KW-0133">Cell shape</keyword>
<evidence type="ECO:0000313" key="8">
    <source>
        <dbReference type="Proteomes" id="UP000178413"/>
    </source>
</evidence>